<accession>A0A8H7VYK7</accession>
<dbReference type="Proteomes" id="UP000613177">
    <property type="component" value="Unassembled WGS sequence"/>
</dbReference>
<dbReference type="EMBL" id="JAEPRE010000130">
    <property type="protein sequence ID" value="KAG2231924.1"/>
    <property type="molecule type" value="Genomic_DNA"/>
</dbReference>
<sequence length="252" mass="27991">MVLLEELYPFLILKPSIKSPLQPYNEEIIKAFGCGSVADFAKEVKLFKANHKQVNAAKFISKIGQGRHDVKLVNTSYNADGCHTSTVAGKCIELSVVEVSGSINETNCVMHLIFTAVIPTEYDDSESKMRDLFGLNLTLENVEKLHKEHQAVELAIARETTDRATAAATSIPTSFEKGSILKIKGEYIPGYEELEVHSTFIMFSIAGKIMFENVQRDIVDENGNEAMGWEEEVNPHNTETLSNLTQYSGKQS</sequence>
<keyword evidence="2" id="KW-1185">Reference proteome</keyword>
<evidence type="ECO:0000313" key="2">
    <source>
        <dbReference type="Proteomes" id="UP000613177"/>
    </source>
</evidence>
<organism evidence="1 2">
    <name type="scientific">Thamnidium elegans</name>
    <dbReference type="NCBI Taxonomy" id="101142"/>
    <lineage>
        <taxon>Eukaryota</taxon>
        <taxon>Fungi</taxon>
        <taxon>Fungi incertae sedis</taxon>
        <taxon>Mucoromycota</taxon>
        <taxon>Mucoromycotina</taxon>
        <taxon>Mucoromycetes</taxon>
        <taxon>Mucorales</taxon>
        <taxon>Mucorineae</taxon>
        <taxon>Mucoraceae</taxon>
        <taxon>Thamnidium</taxon>
    </lineage>
</organism>
<name>A0A8H7VYK7_9FUNG</name>
<evidence type="ECO:0000313" key="1">
    <source>
        <dbReference type="EMBL" id="KAG2231924.1"/>
    </source>
</evidence>
<protein>
    <submittedName>
        <fullName evidence="1">Uncharacterized protein</fullName>
    </submittedName>
</protein>
<reference evidence="1" key="1">
    <citation type="submission" date="2021-01" db="EMBL/GenBank/DDBJ databases">
        <title>Metabolic potential, ecology and presence of endohyphal bacteria is reflected in genomic diversity of Mucoromycotina.</title>
        <authorList>
            <person name="Muszewska A."/>
            <person name="Okrasinska A."/>
            <person name="Steczkiewicz K."/>
            <person name="Drgas O."/>
            <person name="Orlowska M."/>
            <person name="Perlinska-Lenart U."/>
            <person name="Aleksandrzak-Piekarczyk T."/>
            <person name="Szatraj K."/>
            <person name="Zielenkiewicz U."/>
            <person name="Pilsyk S."/>
            <person name="Malc E."/>
            <person name="Mieczkowski P."/>
            <person name="Kruszewska J.S."/>
            <person name="Biernat P."/>
            <person name="Pawlowska J."/>
        </authorList>
    </citation>
    <scope>NUCLEOTIDE SEQUENCE</scope>
    <source>
        <strain evidence="1">WA0000018081</strain>
    </source>
</reference>
<proteinExistence type="predicted"/>
<dbReference type="AlphaFoldDB" id="A0A8H7VYK7"/>
<gene>
    <name evidence="1" type="ORF">INT48_001438</name>
</gene>
<comment type="caution">
    <text evidence="1">The sequence shown here is derived from an EMBL/GenBank/DDBJ whole genome shotgun (WGS) entry which is preliminary data.</text>
</comment>